<protein>
    <recommendedName>
        <fullName evidence="4">GLPGLI family protein</fullName>
    </recommendedName>
</protein>
<feature type="chain" id="PRO_5023912480" description="GLPGLI family protein" evidence="1">
    <location>
        <begin position="20"/>
        <end position="228"/>
    </location>
</feature>
<keyword evidence="3" id="KW-1185">Reference proteome</keyword>
<sequence length="228" mass="26313">MNKLYFLLILSFFLSPAFAQNIVQVTIDNRGKQDIITFLVDESVVVNMTKYGKIIDWGKEYTTPLTGIYPRLEKYMGREEYYSSTDNEAYRGKVKYIGRTSLTYYTADDKESLKGKLKTIGTMFLDYYTDYDDVAFRGFLRNAGSVPITYYSSFNDEFYKGKIKSIGSTMLSYYGAIDDKAYRGKIKSIDRNMFTYYSSFDRQEFSGIMKTGSPIISGGSIKYIIKNY</sequence>
<feature type="signal peptide" evidence="1">
    <location>
        <begin position="1"/>
        <end position="19"/>
    </location>
</feature>
<keyword evidence="1" id="KW-0732">Signal</keyword>
<comment type="caution">
    <text evidence="2">The sequence shown here is derived from an EMBL/GenBank/DDBJ whole genome shotgun (WGS) entry which is preliminary data.</text>
</comment>
<dbReference type="Proteomes" id="UP000326903">
    <property type="component" value="Unassembled WGS sequence"/>
</dbReference>
<evidence type="ECO:0000313" key="2">
    <source>
        <dbReference type="EMBL" id="KAA9037189.1"/>
    </source>
</evidence>
<evidence type="ECO:0000256" key="1">
    <source>
        <dbReference type="SAM" id="SignalP"/>
    </source>
</evidence>
<name>A0A5J5ID71_9BACT</name>
<accession>A0A5J5ID71</accession>
<dbReference type="RefSeq" id="WP_150416117.1">
    <property type="nucleotide sequence ID" value="NZ_VYQF01000006.1"/>
</dbReference>
<evidence type="ECO:0008006" key="4">
    <source>
        <dbReference type="Google" id="ProtNLM"/>
    </source>
</evidence>
<proteinExistence type="predicted"/>
<dbReference type="AlphaFoldDB" id="A0A5J5ID71"/>
<reference evidence="2 3" key="1">
    <citation type="submission" date="2019-09" db="EMBL/GenBank/DDBJ databases">
        <title>Draft genome sequence of Ginsengibacter sp. BR5-29.</title>
        <authorList>
            <person name="Im W.-T."/>
        </authorList>
    </citation>
    <scope>NUCLEOTIDE SEQUENCE [LARGE SCALE GENOMIC DNA]</scope>
    <source>
        <strain evidence="2 3">BR5-29</strain>
    </source>
</reference>
<organism evidence="2 3">
    <name type="scientific">Ginsengibacter hankyongi</name>
    <dbReference type="NCBI Taxonomy" id="2607284"/>
    <lineage>
        <taxon>Bacteria</taxon>
        <taxon>Pseudomonadati</taxon>
        <taxon>Bacteroidota</taxon>
        <taxon>Chitinophagia</taxon>
        <taxon>Chitinophagales</taxon>
        <taxon>Chitinophagaceae</taxon>
        <taxon>Ginsengibacter</taxon>
    </lineage>
</organism>
<gene>
    <name evidence="2" type="ORF">FW778_17325</name>
</gene>
<evidence type="ECO:0000313" key="3">
    <source>
        <dbReference type="Proteomes" id="UP000326903"/>
    </source>
</evidence>
<dbReference type="EMBL" id="VYQF01000006">
    <property type="protein sequence ID" value="KAA9037189.1"/>
    <property type="molecule type" value="Genomic_DNA"/>
</dbReference>